<organism evidence="2 3">
    <name type="scientific">Nocardioides aromaticivorans</name>
    <dbReference type="NCBI Taxonomy" id="200618"/>
    <lineage>
        <taxon>Bacteria</taxon>
        <taxon>Bacillati</taxon>
        <taxon>Actinomycetota</taxon>
        <taxon>Actinomycetes</taxon>
        <taxon>Propionibacteriales</taxon>
        <taxon>Nocardioidaceae</taxon>
        <taxon>Nocardioides</taxon>
    </lineage>
</organism>
<reference evidence="2 3" key="1">
    <citation type="submission" date="2020-07" db="EMBL/GenBank/DDBJ databases">
        <title>Sequencing the genomes of 1000 actinobacteria strains.</title>
        <authorList>
            <person name="Klenk H.-P."/>
        </authorList>
    </citation>
    <scope>NUCLEOTIDE SEQUENCE [LARGE SCALE GENOMIC DNA]</scope>
    <source>
        <strain evidence="2 3">DSM 15131</strain>
    </source>
</reference>
<proteinExistence type="predicted"/>
<evidence type="ECO:0000259" key="1">
    <source>
        <dbReference type="Pfam" id="PF02470"/>
    </source>
</evidence>
<name>A0A7Y9ZIU3_9ACTN</name>
<sequence>MNSKPRLSALSLGRIFVAVAAVSGALLFQKAQLAAMLRPGDTVQIQFSEAHRLRTSVSDVKMSGVDIGVVRSVEDEDGVTTVTVKVDDDTRKAMGTAPSARVRPTTLLGGNYYVEIVPGGRRGEFEGTIPVERTELPVELDGVASAFPADARTGVRSSTKALDSTLDEGGTRALREILESAPGTLRSTDDVLRALQGTSPRTDLADLVRGGENASTVLSSENARLGDTVDALATTARVLEVRRHDVAEAARTMPASLDETASLLDSLDGVLASLEATADPARPSVRELARLLDHADPVLGRARPVVRDLRGVLRDARPLVTTLIPISRDLDATVDNVRGPVLDRVNGPIVDQLTSSWHGTGEYEGGGADRPLYKETGYMFANLTQANMMDENGSMVSFLPGMGPGSLAGLPISLEDLLVALTKGGQ</sequence>
<evidence type="ECO:0000313" key="2">
    <source>
        <dbReference type="EMBL" id="NYI46249.1"/>
    </source>
</evidence>
<dbReference type="InterPro" id="IPR052336">
    <property type="entry name" value="MlaD_Phospholipid_Transporter"/>
</dbReference>
<dbReference type="EMBL" id="JACBZM010000001">
    <property type="protein sequence ID" value="NYI46249.1"/>
    <property type="molecule type" value="Genomic_DNA"/>
</dbReference>
<dbReference type="PANTHER" id="PTHR33371">
    <property type="entry name" value="INTERMEMBRANE PHOSPHOLIPID TRANSPORT SYSTEM BINDING PROTEIN MLAD-RELATED"/>
    <property type="match status" value="1"/>
</dbReference>
<gene>
    <name evidence="2" type="ORF">BJ993_003329</name>
</gene>
<comment type="caution">
    <text evidence="2">The sequence shown here is derived from an EMBL/GenBank/DDBJ whole genome shotgun (WGS) entry which is preliminary data.</text>
</comment>
<dbReference type="InterPro" id="IPR003399">
    <property type="entry name" value="Mce/MlaD"/>
</dbReference>
<dbReference type="AlphaFoldDB" id="A0A7Y9ZIU3"/>
<accession>A0A7Y9ZIU3</accession>
<protein>
    <submittedName>
        <fullName evidence="2">Phospholipid/cholesterol/gamma-HCH transport system substrate-binding protein</fullName>
    </submittedName>
</protein>
<dbReference type="PANTHER" id="PTHR33371:SF4">
    <property type="entry name" value="INTERMEMBRANE PHOSPHOLIPID TRANSPORT SYSTEM BINDING PROTEIN MLAD"/>
    <property type="match status" value="1"/>
</dbReference>
<dbReference type="Proteomes" id="UP000562045">
    <property type="component" value="Unassembled WGS sequence"/>
</dbReference>
<dbReference type="Pfam" id="PF02470">
    <property type="entry name" value="MlaD"/>
    <property type="match status" value="1"/>
</dbReference>
<dbReference type="RefSeq" id="WP_179650073.1">
    <property type="nucleotide sequence ID" value="NZ_JACBZM010000001.1"/>
</dbReference>
<evidence type="ECO:0000313" key="3">
    <source>
        <dbReference type="Proteomes" id="UP000562045"/>
    </source>
</evidence>
<feature type="domain" description="Mce/MlaD" evidence="1">
    <location>
        <begin position="40"/>
        <end position="119"/>
    </location>
</feature>